<sequence length="97" mass="11084">MEPTESVRLPGRLGRSWRRLLKQGRRPRSTVHYLSHSWKLRSLSRSLAQALGESWEASSWPGDRLAVGVELSEKVEQLTRLLNRETEVHGRLAALAK</sequence>
<dbReference type="AlphaFoldDB" id="A0A0U3QQG0"/>
<accession>A0A0U3QQG0</accession>
<protein>
    <submittedName>
        <fullName evidence="1">Uncharacterized protein</fullName>
    </submittedName>
</protein>
<dbReference type="RefSeq" id="WP_058930969.1">
    <property type="nucleotide sequence ID" value="NZ_CP013747.1"/>
</dbReference>
<evidence type="ECO:0000313" key="2">
    <source>
        <dbReference type="Proteomes" id="UP000065151"/>
    </source>
</evidence>
<dbReference type="KEGG" id="psul:AU252_12315"/>
<name>A0A0U3QQG0_9MICC</name>
<evidence type="ECO:0000313" key="1">
    <source>
        <dbReference type="EMBL" id="ALV41845.1"/>
    </source>
</evidence>
<dbReference type="EMBL" id="CP013747">
    <property type="protein sequence ID" value="ALV41845.1"/>
    <property type="molecule type" value="Genomic_DNA"/>
</dbReference>
<gene>
    <name evidence="1" type="ORF">AU252_12315</name>
</gene>
<dbReference type="STRING" id="121292.AU252_12315"/>
<reference evidence="1 2" key="1">
    <citation type="submission" date="2015-12" db="EMBL/GenBank/DDBJ databases">
        <authorList>
            <person name="Shamseldin A."/>
            <person name="Moawad H."/>
            <person name="Abd El-Rahim W.M."/>
            <person name="Sadowsky M.J."/>
        </authorList>
    </citation>
    <scope>NUCLEOTIDE SEQUENCE [LARGE SCALE GENOMIC DNA]</scope>
    <source>
        <strain evidence="1 2">Ar51</strain>
    </source>
</reference>
<dbReference type="Proteomes" id="UP000065151">
    <property type="component" value="Chromosome"/>
</dbReference>
<proteinExistence type="predicted"/>
<organism evidence="1">
    <name type="scientific">Pseudarthrobacter sulfonivorans</name>
    <dbReference type="NCBI Taxonomy" id="121292"/>
    <lineage>
        <taxon>Bacteria</taxon>
        <taxon>Bacillati</taxon>
        <taxon>Actinomycetota</taxon>
        <taxon>Actinomycetes</taxon>
        <taxon>Micrococcales</taxon>
        <taxon>Micrococcaceae</taxon>
        <taxon>Pseudarthrobacter</taxon>
    </lineage>
</organism>